<keyword evidence="2" id="KW-1185">Reference proteome</keyword>
<evidence type="ECO:0000313" key="1">
    <source>
        <dbReference type="EMBL" id="SEL07430.1"/>
    </source>
</evidence>
<proteinExistence type="predicted"/>
<dbReference type="Proteomes" id="UP000199664">
    <property type="component" value="Unassembled WGS sequence"/>
</dbReference>
<dbReference type="RefSeq" id="WP_208862239.1">
    <property type="nucleotide sequence ID" value="NZ_FOAN01000002.1"/>
</dbReference>
<dbReference type="EMBL" id="FOAN01000002">
    <property type="protein sequence ID" value="SEL07430.1"/>
    <property type="molecule type" value="Genomic_DNA"/>
</dbReference>
<reference evidence="2" key="1">
    <citation type="submission" date="2016-10" db="EMBL/GenBank/DDBJ databases">
        <authorList>
            <person name="Varghese N."/>
            <person name="Submissions S."/>
        </authorList>
    </citation>
    <scope>NUCLEOTIDE SEQUENCE [LARGE SCALE GENOMIC DNA]</scope>
    <source>
        <strain evidence="2">LMG 26383,CCUG 61248,R- 45681</strain>
    </source>
</reference>
<protein>
    <recommendedName>
        <fullName evidence="3">GGDEF domain-containing protein</fullName>
    </recommendedName>
</protein>
<gene>
    <name evidence="1" type="ORF">SAMN04515666_102761</name>
</gene>
<dbReference type="AlphaFoldDB" id="A0A1H7M7Y1"/>
<evidence type="ECO:0008006" key="3">
    <source>
        <dbReference type="Google" id="ProtNLM"/>
    </source>
</evidence>
<organism evidence="1 2">
    <name type="scientific">Bosea lupini</name>
    <dbReference type="NCBI Taxonomy" id="1036779"/>
    <lineage>
        <taxon>Bacteria</taxon>
        <taxon>Pseudomonadati</taxon>
        <taxon>Pseudomonadota</taxon>
        <taxon>Alphaproteobacteria</taxon>
        <taxon>Hyphomicrobiales</taxon>
        <taxon>Boseaceae</taxon>
        <taxon>Bosea</taxon>
    </lineage>
</organism>
<accession>A0A1H7M7Y1</accession>
<evidence type="ECO:0000313" key="2">
    <source>
        <dbReference type="Proteomes" id="UP000199664"/>
    </source>
</evidence>
<name>A0A1H7M7Y1_9HYPH</name>
<sequence length="56" mass="6099">MNGDVRPAMGACGRADKRSLAAVHGRYCRLLQEADAALYRVEQAGRDRVVVARRAA</sequence>